<organism evidence="1 2">
    <name type="scientific">Spinactinospora alkalitolerans</name>
    <dbReference type="NCBI Taxonomy" id="687207"/>
    <lineage>
        <taxon>Bacteria</taxon>
        <taxon>Bacillati</taxon>
        <taxon>Actinomycetota</taxon>
        <taxon>Actinomycetes</taxon>
        <taxon>Streptosporangiales</taxon>
        <taxon>Nocardiopsidaceae</taxon>
        <taxon>Spinactinospora</taxon>
    </lineage>
</organism>
<evidence type="ECO:0000313" key="2">
    <source>
        <dbReference type="Proteomes" id="UP000589036"/>
    </source>
</evidence>
<comment type="caution">
    <text evidence="1">The sequence shown here is derived from an EMBL/GenBank/DDBJ whole genome shotgun (WGS) entry which is preliminary data.</text>
</comment>
<sequence length="137" mass="15523">MAIEVSIPSLKAAYATHRDTADSLGSGVSACLLRFYAVECALKAALLRRENKRSTADLEKRDRSHDLRALAIRLRLPRHEIESLIDCTLKSDSGRRVAPEELHEVWRYGAALRDEDQKRMEATLLALLTWVRREPGL</sequence>
<protein>
    <recommendedName>
        <fullName evidence="3">HEPN domain-containing protein</fullName>
    </recommendedName>
</protein>
<evidence type="ECO:0000313" key="1">
    <source>
        <dbReference type="EMBL" id="NYE46004.1"/>
    </source>
</evidence>
<accession>A0A852TV82</accession>
<dbReference type="EMBL" id="JACCCC010000001">
    <property type="protein sequence ID" value="NYE46004.1"/>
    <property type="molecule type" value="Genomic_DNA"/>
</dbReference>
<evidence type="ECO:0008006" key="3">
    <source>
        <dbReference type="Google" id="ProtNLM"/>
    </source>
</evidence>
<proteinExistence type="predicted"/>
<dbReference type="AlphaFoldDB" id="A0A852TV82"/>
<dbReference type="Proteomes" id="UP000589036">
    <property type="component" value="Unassembled WGS sequence"/>
</dbReference>
<gene>
    <name evidence="1" type="ORF">HDA32_001124</name>
</gene>
<reference evidence="1 2" key="1">
    <citation type="submission" date="2020-07" db="EMBL/GenBank/DDBJ databases">
        <title>Sequencing the genomes of 1000 actinobacteria strains.</title>
        <authorList>
            <person name="Klenk H.-P."/>
        </authorList>
    </citation>
    <scope>NUCLEOTIDE SEQUENCE [LARGE SCALE GENOMIC DNA]</scope>
    <source>
        <strain evidence="1 2">CXB654</strain>
    </source>
</reference>
<name>A0A852TV82_9ACTN</name>
<dbReference type="RefSeq" id="WP_179642170.1">
    <property type="nucleotide sequence ID" value="NZ_BAAAYY010000024.1"/>
</dbReference>
<keyword evidence="2" id="KW-1185">Reference proteome</keyword>